<feature type="region of interest" description="Disordered" evidence="1">
    <location>
        <begin position="40"/>
        <end position="75"/>
    </location>
</feature>
<dbReference type="EMBL" id="BTSY01000002">
    <property type="protein sequence ID" value="GMT13474.1"/>
    <property type="molecule type" value="Genomic_DNA"/>
</dbReference>
<evidence type="ECO:0000313" key="3">
    <source>
        <dbReference type="Proteomes" id="UP001432322"/>
    </source>
</evidence>
<evidence type="ECO:0000256" key="1">
    <source>
        <dbReference type="SAM" id="MobiDB-lite"/>
    </source>
</evidence>
<comment type="caution">
    <text evidence="2">The sequence shown here is derived from an EMBL/GenBank/DDBJ whole genome shotgun (WGS) entry which is preliminary data.</text>
</comment>
<sequence length="75" mass="7837">GGEAAVARDTADVARFSRAIRIRSWWSPMDDAVLCVAGGGGGTRGPREGGRGGTRAGRPLIVGERGRNREKSGEE</sequence>
<proteinExistence type="predicted"/>
<protein>
    <submittedName>
        <fullName evidence="2">Uncharacterized protein</fullName>
    </submittedName>
</protein>
<dbReference type="AlphaFoldDB" id="A0AAV5V263"/>
<evidence type="ECO:0000313" key="2">
    <source>
        <dbReference type="EMBL" id="GMT13474.1"/>
    </source>
</evidence>
<feature type="non-terminal residue" evidence="2">
    <location>
        <position position="1"/>
    </location>
</feature>
<dbReference type="Proteomes" id="UP001432322">
    <property type="component" value="Unassembled WGS sequence"/>
</dbReference>
<name>A0AAV5V263_9BILA</name>
<gene>
    <name evidence="2" type="ORF">PFISCL1PPCAC_4771</name>
</gene>
<accession>A0AAV5V263</accession>
<feature type="non-terminal residue" evidence="2">
    <location>
        <position position="75"/>
    </location>
</feature>
<keyword evidence="3" id="KW-1185">Reference proteome</keyword>
<reference evidence="2" key="1">
    <citation type="submission" date="2023-10" db="EMBL/GenBank/DDBJ databases">
        <title>Genome assembly of Pristionchus species.</title>
        <authorList>
            <person name="Yoshida K."/>
            <person name="Sommer R.J."/>
        </authorList>
    </citation>
    <scope>NUCLEOTIDE SEQUENCE</scope>
    <source>
        <strain evidence="2">RS5133</strain>
    </source>
</reference>
<organism evidence="2 3">
    <name type="scientific">Pristionchus fissidentatus</name>
    <dbReference type="NCBI Taxonomy" id="1538716"/>
    <lineage>
        <taxon>Eukaryota</taxon>
        <taxon>Metazoa</taxon>
        <taxon>Ecdysozoa</taxon>
        <taxon>Nematoda</taxon>
        <taxon>Chromadorea</taxon>
        <taxon>Rhabditida</taxon>
        <taxon>Rhabditina</taxon>
        <taxon>Diplogasteromorpha</taxon>
        <taxon>Diplogasteroidea</taxon>
        <taxon>Neodiplogasteridae</taxon>
        <taxon>Pristionchus</taxon>
    </lineage>
</organism>
<feature type="compositionally biased region" description="Basic and acidic residues" evidence="1">
    <location>
        <begin position="64"/>
        <end position="75"/>
    </location>
</feature>